<evidence type="ECO:0000256" key="1">
    <source>
        <dbReference type="ARBA" id="ARBA00004141"/>
    </source>
</evidence>
<dbReference type="InterPro" id="IPR036291">
    <property type="entry name" value="NAD(P)-bd_dom_sf"/>
</dbReference>
<evidence type="ECO:0000256" key="2">
    <source>
        <dbReference type="ARBA" id="ARBA00006464"/>
    </source>
</evidence>
<evidence type="ECO:0000256" key="4">
    <source>
        <dbReference type="ARBA" id="ARBA00022692"/>
    </source>
</evidence>
<feature type="domain" description="Bacterial sugar transferase" evidence="8">
    <location>
        <begin position="276"/>
        <end position="458"/>
    </location>
</feature>
<sequence>MGKKGFVRNNVNQFAVLYRFFDLLIIQLCLLLAAKIYGISLNQQYYLISLVASLAFLFSAEMLWLYRSWRAGSIKEILFVASISHFLMIGIVIGWMFISKSSEDYSRAVIALWFTFSWLSSGLWRIGFRYVLYVLRRNGRNTRAVGIIGANSTGVELVNQINGTPETGYVVVGAYDDRDQERIVKSELLEFKGNVEQAYADIEAGKIETVFITLPMTANRRIEEILRVLGDTKAQVHLVPNFFVYNLLHSRICNVGEMQTVSVFDSPMKGAMNFLKRVEDILLASVILTMISIPMIVIALAVKFTSRGPVIFKQSRYGMDGKKIKVWKFRSMTVTEDGDKVTQATKNDSRLTPIGGFLRRTSLDELPQFINVLQGTMSVVGPRPHAVAHNEMYRKKVQYYMLRHRIKPGITGWAQINGWRGETDTVEKMQKRIEYDLEYIKNWSLWLDFKIVLFTLFKGFIDKNAY</sequence>
<organism evidence="9 10">
    <name type="scientific">Alteromonas gilva</name>
    <dbReference type="NCBI Taxonomy" id="2987522"/>
    <lineage>
        <taxon>Bacteria</taxon>
        <taxon>Pseudomonadati</taxon>
        <taxon>Pseudomonadota</taxon>
        <taxon>Gammaproteobacteria</taxon>
        <taxon>Alteromonadales</taxon>
        <taxon>Alteromonadaceae</taxon>
        <taxon>Alteromonas/Salinimonas group</taxon>
        <taxon>Alteromonas</taxon>
    </lineage>
</organism>
<evidence type="ECO:0000256" key="7">
    <source>
        <dbReference type="SAM" id="Phobius"/>
    </source>
</evidence>
<keyword evidence="5 7" id="KW-1133">Transmembrane helix</keyword>
<dbReference type="GO" id="GO:0089702">
    <property type="term" value="F:undecaprenyl-phosphate glucose phosphotransferase activity"/>
    <property type="evidence" value="ECO:0007669"/>
    <property type="project" value="UniProtKB-EC"/>
</dbReference>
<feature type="transmembrane region" description="Helical" evidence="7">
    <location>
        <begin position="77"/>
        <end position="98"/>
    </location>
</feature>
<name>A0ABT5KXR8_9ALTE</name>
<evidence type="ECO:0000313" key="10">
    <source>
        <dbReference type="Proteomes" id="UP001218788"/>
    </source>
</evidence>
<evidence type="ECO:0000256" key="6">
    <source>
        <dbReference type="ARBA" id="ARBA00023136"/>
    </source>
</evidence>
<dbReference type="InterPro" id="IPR017473">
    <property type="entry name" value="Undecaprenyl-P_gluc_Ptfrase"/>
</dbReference>
<dbReference type="NCBIfam" id="TIGR03023">
    <property type="entry name" value="WcaJ_sugtrans"/>
    <property type="match status" value="1"/>
</dbReference>
<dbReference type="Proteomes" id="UP001218788">
    <property type="component" value="Unassembled WGS sequence"/>
</dbReference>
<protein>
    <submittedName>
        <fullName evidence="9">Undecaprenyl-phosphate glucose phosphotransferase</fullName>
        <ecNumber evidence="9">2.7.8.31</ecNumber>
    </submittedName>
</protein>
<comment type="subcellular location">
    <subcellularLocation>
        <location evidence="1">Membrane</location>
        <topology evidence="1">Multi-pass membrane protein</topology>
    </subcellularLocation>
</comment>
<evidence type="ECO:0000256" key="3">
    <source>
        <dbReference type="ARBA" id="ARBA00022679"/>
    </source>
</evidence>
<dbReference type="RefSeq" id="WP_273637971.1">
    <property type="nucleotide sequence ID" value="NZ_JAQQXP010000001.1"/>
</dbReference>
<dbReference type="EC" id="2.7.8.31" evidence="9"/>
<dbReference type="InterPro" id="IPR003362">
    <property type="entry name" value="Bact_transf"/>
</dbReference>
<dbReference type="PANTHER" id="PTHR30576:SF21">
    <property type="entry name" value="UDP-GLUCOSE:UNDECAPRENYL-PHOSPHATE GLUCOSE-1-PHOSPHATE TRANSFERASE"/>
    <property type="match status" value="1"/>
</dbReference>
<dbReference type="PANTHER" id="PTHR30576">
    <property type="entry name" value="COLANIC BIOSYNTHESIS UDP-GLUCOSE LIPID CARRIER TRANSFERASE"/>
    <property type="match status" value="1"/>
</dbReference>
<feature type="transmembrane region" description="Helical" evidence="7">
    <location>
        <begin position="110"/>
        <end position="132"/>
    </location>
</feature>
<keyword evidence="3 9" id="KW-0808">Transferase</keyword>
<dbReference type="InterPro" id="IPR017475">
    <property type="entry name" value="EPS_sugar_tfrase"/>
</dbReference>
<evidence type="ECO:0000259" key="8">
    <source>
        <dbReference type="Pfam" id="PF02397"/>
    </source>
</evidence>
<dbReference type="Gene3D" id="3.40.50.720">
    <property type="entry name" value="NAD(P)-binding Rossmann-like Domain"/>
    <property type="match status" value="1"/>
</dbReference>
<dbReference type="Pfam" id="PF13727">
    <property type="entry name" value="CoA_binding_3"/>
    <property type="match status" value="1"/>
</dbReference>
<proteinExistence type="inferred from homology"/>
<evidence type="ECO:0000313" key="9">
    <source>
        <dbReference type="EMBL" id="MDC8829546.1"/>
    </source>
</evidence>
<keyword evidence="6 7" id="KW-0472">Membrane</keyword>
<dbReference type="Pfam" id="PF02397">
    <property type="entry name" value="Bac_transf"/>
    <property type="match status" value="1"/>
</dbReference>
<accession>A0ABT5KXR8</accession>
<reference evidence="9 10" key="1">
    <citation type="submission" date="2022-10" db="EMBL/GenBank/DDBJ databases">
        <title>Alteromonas sp. chi3 Genome sequencing.</title>
        <authorList>
            <person name="Park S."/>
        </authorList>
    </citation>
    <scope>NUCLEOTIDE SEQUENCE [LARGE SCALE GENOMIC DNA]</scope>
    <source>
        <strain evidence="10">chi3</strain>
    </source>
</reference>
<evidence type="ECO:0000256" key="5">
    <source>
        <dbReference type="ARBA" id="ARBA00022989"/>
    </source>
</evidence>
<comment type="caution">
    <text evidence="9">The sequence shown here is derived from an EMBL/GenBank/DDBJ whole genome shotgun (WGS) entry which is preliminary data.</text>
</comment>
<feature type="transmembrane region" description="Helical" evidence="7">
    <location>
        <begin position="45"/>
        <end position="65"/>
    </location>
</feature>
<gene>
    <name evidence="9" type="ORF">OIK42_02100</name>
</gene>
<feature type="transmembrane region" description="Helical" evidence="7">
    <location>
        <begin position="20"/>
        <end position="39"/>
    </location>
</feature>
<feature type="transmembrane region" description="Helical" evidence="7">
    <location>
        <begin position="281"/>
        <end position="302"/>
    </location>
</feature>
<comment type="similarity">
    <text evidence="2">Belongs to the bacterial sugar transferase family.</text>
</comment>
<keyword evidence="4 7" id="KW-0812">Transmembrane</keyword>
<dbReference type="SUPFAM" id="SSF51735">
    <property type="entry name" value="NAD(P)-binding Rossmann-fold domains"/>
    <property type="match status" value="1"/>
</dbReference>
<keyword evidence="10" id="KW-1185">Reference proteome</keyword>
<dbReference type="NCBIfam" id="TIGR03025">
    <property type="entry name" value="EPS_sugtrans"/>
    <property type="match status" value="1"/>
</dbReference>
<dbReference type="EMBL" id="JAQQXP010000001">
    <property type="protein sequence ID" value="MDC8829546.1"/>
    <property type="molecule type" value="Genomic_DNA"/>
</dbReference>